<keyword evidence="2" id="KW-1185">Reference proteome</keyword>
<proteinExistence type="predicted"/>
<organism evidence="1 2">
    <name type="scientific">Hyalomma asiaticum</name>
    <name type="common">Tick</name>
    <dbReference type="NCBI Taxonomy" id="266040"/>
    <lineage>
        <taxon>Eukaryota</taxon>
        <taxon>Metazoa</taxon>
        <taxon>Ecdysozoa</taxon>
        <taxon>Arthropoda</taxon>
        <taxon>Chelicerata</taxon>
        <taxon>Arachnida</taxon>
        <taxon>Acari</taxon>
        <taxon>Parasitiformes</taxon>
        <taxon>Ixodida</taxon>
        <taxon>Ixodoidea</taxon>
        <taxon>Ixodidae</taxon>
        <taxon>Hyalomminae</taxon>
        <taxon>Hyalomma</taxon>
    </lineage>
</organism>
<comment type="caution">
    <text evidence="1">The sequence shown here is derived from an EMBL/GenBank/DDBJ whole genome shotgun (WGS) entry which is preliminary data.</text>
</comment>
<evidence type="ECO:0000313" key="1">
    <source>
        <dbReference type="EMBL" id="KAH6932223.1"/>
    </source>
</evidence>
<protein>
    <submittedName>
        <fullName evidence="1">Uncharacterized protein</fullName>
    </submittedName>
</protein>
<reference evidence="1" key="1">
    <citation type="submission" date="2020-05" db="EMBL/GenBank/DDBJ databases">
        <title>Large-scale comparative analyses of tick genomes elucidate their genetic diversity and vector capacities.</title>
        <authorList>
            <person name="Jia N."/>
            <person name="Wang J."/>
            <person name="Shi W."/>
            <person name="Du L."/>
            <person name="Sun Y."/>
            <person name="Zhan W."/>
            <person name="Jiang J."/>
            <person name="Wang Q."/>
            <person name="Zhang B."/>
            <person name="Ji P."/>
            <person name="Sakyi L.B."/>
            <person name="Cui X."/>
            <person name="Yuan T."/>
            <person name="Jiang B."/>
            <person name="Yang W."/>
            <person name="Lam T.T.-Y."/>
            <person name="Chang Q."/>
            <person name="Ding S."/>
            <person name="Wang X."/>
            <person name="Zhu J."/>
            <person name="Ruan X."/>
            <person name="Zhao L."/>
            <person name="Wei J."/>
            <person name="Que T."/>
            <person name="Du C."/>
            <person name="Cheng J."/>
            <person name="Dai P."/>
            <person name="Han X."/>
            <person name="Huang E."/>
            <person name="Gao Y."/>
            <person name="Liu J."/>
            <person name="Shao H."/>
            <person name="Ye R."/>
            <person name="Li L."/>
            <person name="Wei W."/>
            <person name="Wang X."/>
            <person name="Wang C."/>
            <person name="Yang T."/>
            <person name="Huo Q."/>
            <person name="Li W."/>
            <person name="Guo W."/>
            <person name="Chen H."/>
            <person name="Zhou L."/>
            <person name="Ni X."/>
            <person name="Tian J."/>
            <person name="Zhou Y."/>
            <person name="Sheng Y."/>
            <person name="Liu T."/>
            <person name="Pan Y."/>
            <person name="Xia L."/>
            <person name="Li J."/>
            <person name="Zhao F."/>
            <person name="Cao W."/>
        </authorList>
    </citation>
    <scope>NUCLEOTIDE SEQUENCE</scope>
    <source>
        <strain evidence="1">Hyas-2018</strain>
    </source>
</reference>
<dbReference type="EMBL" id="CM023484">
    <property type="protein sequence ID" value="KAH6932223.1"/>
    <property type="molecule type" value="Genomic_DNA"/>
</dbReference>
<evidence type="ECO:0000313" key="2">
    <source>
        <dbReference type="Proteomes" id="UP000821845"/>
    </source>
</evidence>
<accession>A0ACB7SER8</accession>
<gene>
    <name evidence="1" type="ORF">HPB50_003731</name>
</gene>
<name>A0ACB7SER8_HYAAI</name>
<dbReference type="Proteomes" id="UP000821845">
    <property type="component" value="Chromosome 4"/>
</dbReference>
<sequence>MKISAIGSAIILLACVTCNYGQVDMAKGLALMQKAMSCFGNVDLTKMMQMSGNNGDIGKLTQNCLTGVMKSATTQ</sequence>